<evidence type="ECO:0000313" key="4">
    <source>
        <dbReference type="EMBL" id="PSN64131.1"/>
    </source>
</evidence>
<gene>
    <name evidence="4" type="ORF">BS50DRAFT_98590</name>
</gene>
<dbReference type="CDD" id="cd00882">
    <property type="entry name" value="Ras_like_GTPase"/>
    <property type="match status" value="1"/>
</dbReference>
<dbReference type="SUPFAM" id="SSF52540">
    <property type="entry name" value="P-loop containing nucleoside triphosphate hydrolases"/>
    <property type="match status" value="1"/>
</dbReference>
<evidence type="ECO:0000259" key="3">
    <source>
        <dbReference type="Pfam" id="PF04548"/>
    </source>
</evidence>
<evidence type="ECO:0000256" key="1">
    <source>
        <dbReference type="ARBA" id="ARBA00022741"/>
    </source>
</evidence>
<dbReference type="OrthoDB" id="8954335at2759"/>
<protein>
    <submittedName>
        <fullName evidence="4">P-loop containing nucleoside triphosphate hydrolase protein</fullName>
    </submittedName>
</protein>
<keyword evidence="2" id="KW-0175">Coiled coil</keyword>
<organism evidence="4 5">
    <name type="scientific">Corynespora cassiicola Philippines</name>
    <dbReference type="NCBI Taxonomy" id="1448308"/>
    <lineage>
        <taxon>Eukaryota</taxon>
        <taxon>Fungi</taxon>
        <taxon>Dikarya</taxon>
        <taxon>Ascomycota</taxon>
        <taxon>Pezizomycotina</taxon>
        <taxon>Dothideomycetes</taxon>
        <taxon>Pleosporomycetidae</taxon>
        <taxon>Pleosporales</taxon>
        <taxon>Corynesporascaceae</taxon>
        <taxon>Corynespora</taxon>
    </lineage>
</organism>
<keyword evidence="4" id="KW-0378">Hydrolase</keyword>
<name>A0A2T2NFC2_CORCC</name>
<dbReference type="GO" id="GO:0005525">
    <property type="term" value="F:GTP binding"/>
    <property type="evidence" value="ECO:0007669"/>
    <property type="project" value="InterPro"/>
</dbReference>
<dbReference type="InterPro" id="IPR027417">
    <property type="entry name" value="P-loop_NTPase"/>
</dbReference>
<keyword evidence="1" id="KW-0547">Nucleotide-binding</keyword>
<feature type="domain" description="AIG1-type G" evidence="3">
    <location>
        <begin position="54"/>
        <end position="249"/>
    </location>
</feature>
<dbReference type="EMBL" id="KZ678139">
    <property type="protein sequence ID" value="PSN64131.1"/>
    <property type="molecule type" value="Genomic_DNA"/>
</dbReference>
<dbReference type="GO" id="GO:0016787">
    <property type="term" value="F:hydrolase activity"/>
    <property type="evidence" value="ECO:0007669"/>
    <property type="project" value="UniProtKB-KW"/>
</dbReference>
<dbReference type="InterPro" id="IPR006703">
    <property type="entry name" value="G_AIG1"/>
</dbReference>
<reference evidence="4 5" key="1">
    <citation type="journal article" date="2018" name="Front. Microbiol.">
        <title>Genome-Wide Analysis of Corynespora cassiicola Leaf Fall Disease Putative Effectors.</title>
        <authorList>
            <person name="Lopez D."/>
            <person name="Ribeiro S."/>
            <person name="Label P."/>
            <person name="Fumanal B."/>
            <person name="Venisse J.S."/>
            <person name="Kohler A."/>
            <person name="de Oliveira R.R."/>
            <person name="Labutti K."/>
            <person name="Lipzen A."/>
            <person name="Lail K."/>
            <person name="Bauer D."/>
            <person name="Ohm R.A."/>
            <person name="Barry K.W."/>
            <person name="Spatafora J."/>
            <person name="Grigoriev I.V."/>
            <person name="Martin F.M."/>
            <person name="Pujade-Renaud V."/>
        </authorList>
    </citation>
    <scope>NUCLEOTIDE SEQUENCE [LARGE SCALE GENOMIC DNA]</scope>
    <source>
        <strain evidence="4 5">Philippines</strain>
    </source>
</reference>
<feature type="coiled-coil region" evidence="2">
    <location>
        <begin position="269"/>
        <end position="296"/>
    </location>
</feature>
<keyword evidence="5" id="KW-1185">Reference proteome</keyword>
<dbReference type="Proteomes" id="UP000240883">
    <property type="component" value="Unassembled WGS sequence"/>
</dbReference>
<dbReference type="Gene3D" id="3.40.50.300">
    <property type="entry name" value="P-loop containing nucleotide triphosphate hydrolases"/>
    <property type="match status" value="1"/>
</dbReference>
<dbReference type="Pfam" id="PF04548">
    <property type="entry name" value="AIG1"/>
    <property type="match status" value="1"/>
</dbReference>
<evidence type="ECO:0000313" key="5">
    <source>
        <dbReference type="Proteomes" id="UP000240883"/>
    </source>
</evidence>
<dbReference type="STRING" id="1448308.A0A2T2NFC2"/>
<sequence>MTRNHRRRQRRRDSESYTDMATVHESKADDSLHCAAEMQAEMQAEESQLPSKPTIVIMGMTGTGKSTFISHLTDDEVAVGHGLQSCTTEINRYWIVRSTNGQRICLIDTPGFDDTNKTDEAVLFKIIAVLCSIYADPGLNICGIVYVHRITDTRMSGSSIKSVRTFEKLCGRDSFRHVTLATSMWDHLDDSNQMIASEREHSLQSNPEFFGNLMREGAEMMRFYGNKKSAEEVIERVLGRTQKMVMKIQKELADDKLCLNETEVGEFLLGENKADISKLNRDLQDLQQQLVEAEEEGEGDLMTTIMEQEKDVTELIRESEIQKLGYGLNLE</sequence>
<proteinExistence type="predicted"/>
<dbReference type="AlphaFoldDB" id="A0A2T2NFC2"/>
<evidence type="ECO:0000256" key="2">
    <source>
        <dbReference type="SAM" id="Coils"/>
    </source>
</evidence>
<accession>A0A2T2NFC2</accession>